<dbReference type="InterPro" id="IPR010998">
    <property type="entry name" value="Integrase_recombinase_N"/>
</dbReference>
<evidence type="ECO:0000313" key="8">
    <source>
        <dbReference type="EMBL" id="PAL23788.1"/>
    </source>
</evidence>
<dbReference type="Gene3D" id="1.10.443.10">
    <property type="entry name" value="Intergrase catalytic core"/>
    <property type="match status" value="1"/>
</dbReference>
<dbReference type="GO" id="GO:0003677">
    <property type="term" value="F:DNA binding"/>
    <property type="evidence" value="ECO:0007669"/>
    <property type="project" value="UniProtKB-UniRule"/>
</dbReference>
<evidence type="ECO:0000256" key="5">
    <source>
        <dbReference type="PROSITE-ProRule" id="PRU01248"/>
    </source>
</evidence>
<dbReference type="PROSITE" id="PS51898">
    <property type="entry name" value="TYR_RECOMBINASE"/>
    <property type="match status" value="1"/>
</dbReference>
<keyword evidence="4" id="KW-0233">DNA recombination</keyword>
<protein>
    <submittedName>
        <fullName evidence="8">DNA recombinase</fullName>
    </submittedName>
</protein>
<dbReference type="InterPro" id="IPR044068">
    <property type="entry name" value="CB"/>
</dbReference>
<dbReference type="Pfam" id="PF13356">
    <property type="entry name" value="Arm-DNA-bind_3"/>
    <property type="match status" value="1"/>
</dbReference>
<dbReference type="GO" id="GO:0015074">
    <property type="term" value="P:DNA integration"/>
    <property type="evidence" value="ECO:0007669"/>
    <property type="project" value="UniProtKB-KW"/>
</dbReference>
<dbReference type="PANTHER" id="PTHR30629">
    <property type="entry name" value="PROPHAGE INTEGRASE"/>
    <property type="match status" value="1"/>
</dbReference>
<accession>A0A270BFL8</accession>
<feature type="domain" description="Tyr recombinase" evidence="6">
    <location>
        <begin position="212"/>
        <end position="417"/>
    </location>
</feature>
<dbReference type="Gene3D" id="3.30.160.390">
    <property type="entry name" value="Integrase, DNA-binding domain"/>
    <property type="match status" value="1"/>
</dbReference>
<dbReference type="Pfam" id="PF00589">
    <property type="entry name" value="Phage_integrase"/>
    <property type="match status" value="1"/>
</dbReference>
<dbReference type="InterPro" id="IPR013762">
    <property type="entry name" value="Integrase-like_cat_sf"/>
</dbReference>
<dbReference type="GO" id="GO:0006310">
    <property type="term" value="P:DNA recombination"/>
    <property type="evidence" value="ECO:0007669"/>
    <property type="project" value="UniProtKB-KW"/>
</dbReference>
<feature type="domain" description="Core-binding (CB)" evidence="7">
    <location>
        <begin position="112"/>
        <end position="191"/>
    </location>
</feature>
<dbReference type="Proteomes" id="UP000216033">
    <property type="component" value="Unassembled WGS sequence"/>
</dbReference>
<dbReference type="InterPro" id="IPR053876">
    <property type="entry name" value="Phage_int_M"/>
</dbReference>
<dbReference type="Gene3D" id="1.10.150.130">
    <property type="match status" value="1"/>
</dbReference>
<evidence type="ECO:0000256" key="2">
    <source>
        <dbReference type="ARBA" id="ARBA00022908"/>
    </source>
</evidence>
<dbReference type="CDD" id="cd00801">
    <property type="entry name" value="INT_P4_C"/>
    <property type="match status" value="1"/>
</dbReference>
<dbReference type="Pfam" id="PF22022">
    <property type="entry name" value="Phage_int_M"/>
    <property type="match status" value="1"/>
</dbReference>
<dbReference type="InterPro" id="IPR050808">
    <property type="entry name" value="Phage_Integrase"/>
</dbReference>
<name>A0A270BFL8_9PROT</name>
<dbReference type="OrthoDB" id="7298605at2"/>
<evidence type="ECO:0000313" key="9">
    <source>
        <dbReference type="Proteomes" id="UP000216033"/>
    </source>
</evidence>
<dbReference type="AlphaFoldDB" id="A0A270BFL8"/>
<dbReference type="RefSeq" id="WP_095351605.1">
    <property type="nucleotide sequence ID" value="NZ_NDFO01000010.1"/>
</dbReference>
<dbReference type="InterPro" id="IPR011010">
    <property type="entry name" value="DNA_brk_join_enz"/>
</dbReference>
<dbReference type="InterPro" id="IPR025166">
    <property type="entry name" value="Integrase_DNA_bind_dom"/>
</dbReference>
<keyword evidence="3 5" id="KW-0238">DNA-binding</keyword>
<dbReference type="InterPro" id="IPR002104">
    <property type="entry name" value="Integrase_catalytic"/>
</dbReference>
<comment type="caution">
    <text evidence="8">The sequence shown here is derived from an EMBL/GenBank/DDBJ whole genome shotgun (WGS) entry which is preliminary data.</text>
</comment>
<evidence type="ECO:0000259" key="6">
    <source>
        <dbReference type="PROSITE" id="PS51898"/>
    </source>
</evidence>
<proteinExistence type="inferred from homology"/>
<gene>
    <name evidence="8" type="ORF">B9K05_09685</name>
</gene>
<evidence type="ECO:0000256" key="4">
    <source>
        <dbReference type="ARBA" id="ARBA00023172"/>
    </source>
</evidence>
<keyword evidence="9" id="KW-1185">Reference proteome</keyword>
<sequence length="444" mass="48455">MKLTKSGIDALTCPPGKRDVMFTDSEVKGFAVRVNATGTKTFLFNYRFAGKPKRLVLGQYGALTLAQARKLAEAARGRAMAGGDPAGDKKAQVQEYQAQVAEQAAQAAANALTLDVLIDRWLAGALRDRAASYRRDAPQRIRYALPHLLGRAAHAITQAEVQARLDEIAEDHPTTARRLHAYGRAMYGWAVKRGLVPDNPFSAAIVEGREISRDRVLSDAELGEFWRASGLLPYPFGPFFRLLVLTLQRRNEVAGMQWSEIASDLSTWTIPAERAKNGKAHIVHLSEPARHVLAGLHRQTDPKTGVISPLVFTNTGRTPISGFSAAVARLEALIMRERAEQATSGQKKREKSPSTLQATVGWRLHDLRRTGVTVMARLGIGPHVADRVLNHTEGTIKGVAAVYQRHEFLTERAAALDAWAGHVLSVASGVGIEPTAGNVVRLKR</sequence>
<evidence type="ECO:0000256" key="1">
    <source>
        <dbReference type="ARBA" id="ARBA00008857"/>
    </source>
</evidence>
<comment type="similarity">
    <text evidence="1">Belongs to the 'phage' integrase family.</text>
</comment>
<keyword evidence="2" id="KW-0229">DNA integration</keyword>
<evidence type="ECO:0000259" key="7">
    <source>
        <dbReference type="PROSITE" id="PS51900"/>
    </source>
</evidence>
<dbReference type="PROSITE" id="PS51900">
    <property type="entry name" value="CB"/>
    <property type="match status" value="1"/>
</dbReference>
<organism evidence="8 9">
    <name type="scientific">Acetobacter syzygii</name>
    <dbReference type="NCBI Taxonomy" id="146476"/>
    <lineage>
        <taxon>Bacteria</taxon>
        <taxon>Pseudomonadati</taxon>
        <taxon>Pseudomonadota</taxon>
        <taxon>Alphaproteobacteria</taxon>
        <taxon>Acetobacterales</taxon>
        <taxon>Acetobacteraceae</taxon>
        <taxon>Acetobacter</taxon>
    </lineage>
</organism>
<dbReference type="InterPro" id="IPR038488">
    <property type="entry name" value="Integrase_DNA-bd_sf"/>
</dbReference>
<dbReference type="EMBL" id="NDFP01000010">
    <property type="protein sequence ID" value="PAL23788.1"/>
    <property type="molecule type" value="Genomic_DNA"/>
</dbReference>
<reference evidence="8 9" key="1">
    <citation type="submission" date="2017-04" db="EMBL/GenBank/DDBJ databases">
        <title>Kefir bacterial isolates.</title>
        <authorList>
            <person name="Kim Y."/>
            <person name="Blasche S."/>
            <person name="Patil K.R."/>
        </authorList>
    </citation>
    <scope>NUCLEOTIDE SEQUENCE [LARGE SCALE GENOMIC DNA]</scope>
    <source>
        <strain evidence="8 9">KR-2</strain>
    </source>
</reference>
<dbReference type="PANTHER" id="PTHR30629:SF2">
    <property type="entry name" value="PROPHAGE INTEGRASE INTS-RELATED"/>
    <property type="match status" value="1"/>
</dbReference>
<evidence type="ECO:0000256" key="3">
    <source>
        <dbReference type="ARBA" id="ARBA00023125"/>
    </source>
</evidence>
<dbReference type="SUPFAM" id="SSF56349">
    <property type="entry name" value="DNA breaking-rejoining enzymes"/>
    <property type="match status" value="1"/>
</dbReference>